<organism evidence="5 6">
    <name type="scientific">Lomentospora prolificans</name>
    <dbReference type="NCBI Taxonomy" id="41688"/>
    <lineage>
        <taxon>Eukaryota</taxon>
        <taxon>Fungi</taxon>
        <taxon>Dikarya</taxon>
        <taxon>Ascomycota</taxon>
        <taxon>Pezizomycotina</taxon>
        <taxon>Sordariomycetes</taxon>
        <taxon>Hypocreomycetidae</taxon>
        <taxon>Microascales</taxon>
        <taxon>Microascaceae</taxon>
        <taxon>Lomentospora</taxon>
    </lineage>
</organism>
<dbReference type="Proteomes" id="UP000233524">
    <property type="component" value="Unassembled WGS sequence"/>
</dbReference>
<evidence type="ECO:0000313" key="6">
    <source>
        <dbReference type="Proteomes" id="UP000233524"/>
    </source>
</evidence>
<proteinExistence type="predicted"/>
<evidence type="ECO:0000256" key="2">
    <source>
        <dbReference type="ARBA" id="ARBA00023002"/>
    </source>
</evidence>
<protein>
    <submittedName>
        <fullName evidence="5">Uncharacterized protein</fullName>
    </submittedName>
</protein>
<dbReference type="Gene3D" id="3.40.50.720">
    <property type="entry name" value="NAD(P)-binding Rossmann-like Domain"/>
    <property type="match status" value="1"/>
</dbReference>
<keyword evidence="6" id="KW-1185">Reference proteome</keyword>
<keyword evidence="4" id="KW-0732">Signal</keyword>
<evidence type="ECO:0000256" key="1">
    <source>
        <dbReference type="ARBA" id="ARBA00022857"/>
    </source>
</evidence>
<dbReference type="EMBL" id="NLAX01001623">
    <property type="protein sequence ID" value="PKS05143.1"/>
    <property type="molecule type" value="Genomic_DNA"/>
</dbReference>
<comment type="caution">
    <text evidence="5">The sequence shown here is derived from an EMBL/GenBank/DDBJ whole genome shotgun (WGS) entry which is preliminary data.</text>
</comment>
<dbReference type="OrthoDB" id="419598at2759"/>
<name>A0A2N3MY90_9PEZI</name>
<dbReference type="PANTHER" id="PTHR47706">
    <property type="entry name" value="NMRA-LIKE FAMILY PROTEIN"/>
    <property type="match status" value="1"/>
</dbReference>
<gene>
    <name evidence="5" type="ORF">jhhlp_008510</name>
</gene>
<dbReference type="AlphaFoldDB" id="A0A2N3MY90"/>
<feature type="chain" id="PRO_5014645521" evidence="4">
    <location>
        <begin position="20"/>
        <end position="283"/>
    </location>
</feature>
<reference evidence="5 6" key="1">
    <citation type="journal article" date="2017" name="G3 (Bethesda)">
        <title>First Draft Genome Sequence of the Pathogenic Fungus Lomentospora prolificans (Formerly Scedosporium prolificans).</title>
        <authorList>
            <person name="Luo R."/>
            <person name="Zimin A."/>
            <person name="Workman R."/>
            <person name="Fan Y."/>
            <person name="Pertea G."/>
            <person name="Grossman N."/>
            <person name="Wear M.P."/>
            <person name="Jia B."/>
            <person name="Miller H."/>
            <person name="Casadevall A."/>
            <person name="Timp W."/>
            <person name="Zhang S.X."/>
            <person name="Salzberg S.L."/>
        </authorList>
    </citation>
    <scope>NUCLEOTIDE SEQUENCE [LARGE SCALE GENOMIC DNA]</scope>
    <source>
        <strain evidence="5 6">JHH-5317</strain>
    </source>
</reference>
<feature type="signal peptide" evidence="4">
    <location>
        <begin position="1"/>
        <end position="19"/>
    </location>
</feature>
<evidence type="ECO:0000256" key="4">
    <source>
        <dbReference type="SAM" id="SignalP"/>
    </source>
</evidence>
<dbReference type="InterPro" id="IPR051609">
    <property type="entry name" value="NmrA/Isoflavone_reductase-like"/>
</dbReference>
<evidence type="ECO:0000256" key="3">
    <source>
        <dbReference type="SAM" id="MobiDB-lite"/>
    </source>
</evidence>
<dbReference type="STRING" id="41688.A0A2N3MY90"/>
<accession>A0A2N3MY90</accession>
<dbReference type="InParanoid" id="A0A2N3MY90"/>
<dbReference type="PANTHER" id="PTHR47706:SF7">
    <property type="entry name" value="CIPA-LIKE, PUTATIVE (AFU_ORTHOLOGUE AFUA_1G01630)-RELATED"/>
    <property type="match status" value="1"/>
</dbReference>
<keyword evidence="2" id="KW-0560">Oxidoreductase</keyword>
<dbReference type="VEuPathDB" id="FungiDB:jhhlp_008510"/>
<sequence>MRPTCALFGLCAVPAAANMADFAQLAPRQTSPAEATDNAASGAPAPTDGLSTLVPIPTQSIDTACISSILSFGETAPTPPPEAFDFSSEYYKTATRTAPPGFMECAWVTAIPQPLDPLLSQYIQSTLNWLVNPIVMADSAAVFGQCPGVFALPDWNFRLGCPAEWSTRRETWVISLYRNCRRPEATLSQPSHDMTSQATMPEGVKVVKVDYHDSAYLVSALRDQDALAITLAAFTPPNTRLDLIAAATEAGVPYVAPNVQGTDLFNSTPADNPLLPIALVAVK</sequence>
<dbReference type="GO" id="GO:0016491">
    <property type="term" value="F:oxidoreductase activity"/>
    <property type="evidence" value="ECO:0007669"/>
    <property type="project" value="UniProtKB-KW"/>
</dbReference>
<evidence type="ECO:0000313" key="5">
    <source>
        <dbReference type="EMBL" id="PKS05143.1"/>
    </source>
</evidence>
<feature type="region of interest" description="Disordered" evidence="3">
    <location>
        <begin position="28"/>
        <end position="48"/>
    </location>
</feature>
<keyword evidence="1" id="KW-0521">NADP</keyword>